<dbReference type="EMBL" id="JAUIZM010000006">
    <property type="protein sequence ID" value="KAK1379253.1"/>
    <property type="molecule type" value="Genomic_DNA"/>
</dbReference>
<feature type="region of interest" description="Disordered" evidence="1">
    <location>
        <begin position="20"/>
        <end position="69"/>
    </location>
</feature>
<gene>
    <name evidence="2" type="ORF">POM88_025997</name>
</gene>
<dbReference type="Proteomes" id="UP001237642">
    <property type="component" value="Unassembled WGS sequence"/>
</dbReference>
<keyword evidence="3" id="KW-1185">Reference proteome</keyword>
<comment type="caution">
    <text evidence="2">The sequence shown here is derived from an EMBL/GenBank/DDBJ whole genome shotgun (WGS) entry which is preliminary data.</text>
</comment>
<evidence type="ECO:0000256" key="1">
    <source>
        <dbReference type="SAM" id="MobiDB-lite"/>
    </source>
</evidence>
<name>A0AAD8I5M2_9APIA</name>
<evidence type="ECO:0000313" key="3">
    <source>
        <dbReference type="Proteomes" id="UP001237642"/>
    </source>
</evidence>
<protein>
    <submittedName>
        <fullName evidence="2">Uncharacterized protein</fullName>
    </submittedName>
</protein>
<dbReference type="AlphaFoldDB" id="A0AAD8I5M2"/>
<reference evidence="2" key="2">
    <citation type="submission" date="2023-05" db="EMBL/GenBank/DDBJ databases">
        <authorList>
            <person name="Schelkunov M.I."/>
        </authorList>
    </citation>
    <scope>NUCLEOTIDE SEQUENCE</scope>
    <source>
        <strain evidence="2">Hsosn_3</strain>
        <tissue evidence="2">Leaf</tissue>
    </source>
</reference>
<organism evidence="2 3">
    <name type="scientific">Heracleum sosnowskyi</name>
    <dbReference type="NCBI Taxonomy" id="360622"/>
    <lineage>
        <taxon>Eukaryota</taxon>
        <taxon>Viridiplantae</taxon>
        <taxon>Streptophyta</taxon>
        <taxon>Embryophyta</taxon>
        <taxon>Tracheophyta</taxon>
        <taxon>Spermatophyta</taxon>
        <taxon>Magnoliopsida</taxon>
        <taxon>eudicotyledons</taxon>
        <taxon>Gunneridae</taxon>
        <taxon>Pentapetalae</taxon>
        <taxon>asterids</taxon>
        <taxon>campanulids</taxon>
        <taxon>Apiales</taxon>
        <taxon>Apiaceae</taxon>
        <taxon>Apioideae</taxon>
        <taxon>apioid superclade</taxon>
        <taxon>Tordylieae</taxon>
        <taxon>Tordyliinae</taxon>
        <taxon>Heracleum</taxon>
    </lineage>
</organism>
<evidence type="ECO:0000313" key="2">
    <source>
        <dbReference type="EMBL" id="KAK1379253.1"/>
    </source>
</evidence>
<proteinExistence type="predicted"/>
<sequence length="186" mass="20705">MSELPFGENPFADTVVVEKIPPSQSQATPSVILAQPAPQVREKEKNARKRHADVVNLEKGEPNKKGKQTVDAPVSMVGSQYGDIAALNLKEEDMKLWYSRSHSETCASFKQALGETFFHGMGYVTELEGENRKLEKTLCNTKDVVTYYKSQLNDSEKKVFNLGESHKSKISILQQSLDEAKGSLKT</sequence>
<accession>A0AAD8I5M2</accession>
<reference evidence="2" key="1">
    <citation type="submission" date="2023-02" db="EMBL/GenBank/DDBJ databases">
        <title>Genome of toxic invasive species Heracleum sosnowskyi carries increased number of genes despite the absence of recent whole-genome duplications.</title>
        <authorList>
            <person name="Schelkunov M."/>
            <person name="Shtratnikova V."/>
            <person name="Makarenko M."/>
            <person name="Klepikova A."/>
            <person name="Omelchenko D."/>
            <person name="Novikova G."/>
            <person name="Obukhova E."/>
            <person name="Bogdanov V."/>
            <person name="Penin A."/>
            <person name="Logacheva M."/>
        </authorList>
    </citation>
    <scope>NUCLEOTIDE SEQUENCE</scope>
    <source>
        <strain evidence="2">Hsosn_3</strain>
        <tissue evidence="2">Leaf</tissue>
    </source>
</reference>
<feature type="compositionally biased region" description="Basic and acidic residues" evidence="1">
    <location>
        <begin position="52"/>
        <end position="64"/>
    </location>
</feature>